<keyword evidence="3" id="KW-1185">Reference proteome</keyword>
<name>A0A7R9BQL0_9CRUS</name>
<dbReference type="Pfam" id="PF12836">
    <property type="entry name" value="HHH_3"/>
    <property type="match status" value="2"/>
</dbReference>
<proteinExistence type="predicted"/>
<dbReference type="Gene3D" id="3.60.10.10">
    <property type="entry name" value="Endonuclease/exonuclease/phosphatase"/>
    <property type="match status" value="2"/>
</dbReference>
<feature type="region of interest" description="Disordered" evidence="1">
    <location>
        <begin position="489"/>
        <end position="528"/>
    </location>
</feature>
<dbReference type="OrthoDB" id="6237065at2759"/>
<evidence type="ECO:0008006" key="4">
    <source>
        <dbReference type="Google" id="ProtNLM"/>
    </source>
</evidence>
<dbReference type="Gene3D" id="1.10.150.280">
    <property type="entry name" value="AF1531-like domain"/>
    <property type="match status" value="1"/>
</dbReference>
<feature type="region of interest" description="Disordered" evidence="1">
    <location>
        <begin position="236"/>
        <end position="266"/>
    </location>
</feature>
<dbReference type="GO" id="GO:0005886">
    <property type="term" value="C:plasma membrane"/>
    <property type="evidence" value="ECO:0007669"/>
    <property type="project" value="TreeGrafter"/>
</dbReference>
<gene>
    <name evidence="2" type="ORF">NMOB1V02_LOCUS6056</name>
</gene>
<protein>
    <recommendedName>
        <fullName evidence="4">Endonuclease/exonuclease/phosphatase family domain-containing protein 1</fullName>
    </recommendedName>
</protein>
<dbReference type="Gene3D" id="1.10.150.320">
    <property type="entry name" value="Photosystem II 12 kDa extrinsic protein"/>
    <property type="match status" value="1"/>
</dbReference>
<dbReference type="Proteomes" id="UP000678499">
    <property type="component" value="Unassembled WGS sequence"/>
</dbReference>
<sequence length="731" mass="80097">MGQHASVHRKQASPRKPKIRRRSSLRSATSSMRLSFAAKKKAKKSEAVLHHSESIATIDKMDINVASEEELMTLSGIDRSLAKNIVNYRNLIGGFRRIEDLALVSGLGATKLDGIQDELCIGKGAVYSRSSNVEDNSDHKCSSSSSGMEFLAPPVCLVDLNTATIFELMTVSGLNQELAANIVCHRDKKGPFMRVEDVRKVKGVSRRRMALLKTYLTVDETTAGFPATNITVTGCRSTQTTPRSVPRRTSPKLPKFATHRRTKSAPTKLSEMMHLTSLTGKNALFMDSSSNHHAPWQSVDNSSSPLEITQQMYEIMSAKSWSRPIMEEVFLDMRKGQSAFRLATWNLKGFTSEKAENPGVREVICRTVLENGLSLIAVQEVSSLAVMEKLCQELNAPTLKKVIDWDGPRGDWRCWVDSPEAGLEESDWAQRADLDDSRRRSSHGLLDQVCSSVLDCRLAVGNFELEGLGMTLVTVRLRPWAAMKRPSPLPILENRRSPSRKTSVFTRQSSPSSDEEEKSASPSNLLTPLSPVAQLKGKLYRAFSTGSQSIADVDLSQTRAAVGCVKELLKTQVDMDSLIILGDTGVPLSDAVFDDVQELALTSIVGTNTCTTASGRCVSKDESRCYDNICFSDTMKKFFTGHWSIVRQGLDHLAIPRGWGWGGIVSSHCPVWAELYTSVTSDICSAGDSSALPYELASNLEVMCNDAGIETTSLVPNGINGVGKKSGMFSV</sequence>
<dbReference type="SUPFAM" id="SSF47781">
    <property type="entry name" value="RuvA domain 2-like"/>
    <property type="match status" value="2"/>
</dbReference>
<dbReference type="AlphaFoldDB" id="A0A7R9BQL0"/>
<feature type="region of interest" description="Disordered" evidence="1">
    <location>
        <begin position="1"/>
        <end position="30"/>
    </location>
</feature>
<evidence type="ECO:0000313" key="3">
    <source>
        <dbReference type="Proteomes" id="UP000678499"/>
    </source>
</evidence>
<evidence type="ECO:0000313" key="2">
    <source>
        <dbReference type="EMBL" id="CAD7278348.1"/>
    </source>
</evidence>
<accession>A0A7R9BQL0</accession>
<dbReference type="InterPro" id="IPR051675">
    <property type="entry name" value="Endo/Exo/Phosphatase_dom_1"/>
</dbReference>
<dbReference type="EMBL" id="CAJPEX010001203">
    <property type="protein sequence ID" value="CAG0918500.1"/>
    <property type="molecule type" value="Genomic_DNA"/>
</dbReference>
<organism evidence="2">
    <name type="scientific">Notodromas monacha</name>
    <dbReference type="NCBI Taxonomy" id="399045"/>
    <lineage>
        <taxon>Eukaryota</taxon>
        <taxon>Metazoa</taxon>
        <taxon>Ecdysozoa</taxon>
        <taxon>Arthropoda</taxon>
        <taxon>Crustacea</taxon>
        <taxon>Oligostraca</taxon>
        <taxon>Ostracoda</taxon>
        <taxon>Podocopa</taxon>
        <taxon>Podocopida</taxon>
        <taxon>Cypridocopina</taxon>
        <taxon>Cypridoidea</taxon>
        <taxon>Cyprididae</taxon>
        <taxon>Notodromas</taxon>
    </lineage>
</organism>
<dbReference type="InterPro" id="IPR010994">
    <property type="entry name" value="RuvA_2-like"/>
</dbReference>
<dbReference type="SUPFAM" id="SSF56219">
    <property type="entry name" value="DNase I-like"/>
    <property type="match status" value="1"/>
</dbReference>
<dbReference type="PANTHER" id="PTHR21180:SF32">
    <property type="entry name" value="ENDONUCLEASE_EXONUCLEASE_PHOSPHATASE FAMILY DOMAIN-CONTAINING PROTEIN 1"/>
    <property type="match status" value="1"/>
</dbReference>
<dbReference type="InterPro" id="IPR036691">
    <property type="entry name" value="Endo/exonu/phosph_ase_sf"/>
</dbReference>
<dbReference type="EMBL" id="OA883240">
    <property type="protein sequence ID" value="CAD7278348.1"/>
    <property type="molecule type" value="Genomic_DNA"/>
</dbReference>
<reference evidence="2" key="1">
    <citation type="submission" date="2020-11" db="EMBL/GenBank/DDBJ databases">
        <authorList>
            <person name="Tran Van P."/>
        </authorList>
    </citation>
    <scope>NUCLEOTIDE SEQUENCE</scope>
</reference>
<feature type="compositionally biased region" description="Polar residues" evidence="1">
    <location>
        <begin position="500"/>
        <end position="512"/>
    </location>
</feature>
<evidence type="ECO:0000256" key="1">
    <source>
        <dbReference type="SAM" id="MobiDB-lite"/>
    </source>
</evidence>
<feature type="compositionally biased region" description="Basic residues" evidence="1">
    <location>
        <begin position="1"/>
        <end position="24"/>
    </location>
</feature>
<dbReference type="PANTHER" id="PTHR21180">
    <property type="entry name" value="ENDONUCLEASE/EXONUCLEASE/PHOSPHATASE FAMILY DOMAIN-CONTAINING PROTEIN 1"/>
    <property type="match status" value="1"/>
</dbReference>